<dbReference type="AlphaFoldDB" id="A0A0A9C653"/>
<evidence type="ECO:0000313" key="1">
    <source>
        <dbReference type="EMBL" id="JAD69943.1"/>
    </source>
</evidence>
<reference evidence="1" key="2">
    <citation type="journal article" date="2015" name="Data Brief">
        <title>Shoot transcriptome of the giant reed, Arundo donax.</title>
        <authorList>
            <person name="Barrero R.A."/>
            <person name="Guerrero F.D."/>
            <person name="Moolhuijzen P."/>
            <person name="Goolsby J.A."/>
            <person name="Tidwell J."/>
            <person name="Bellgard S.E."/>
            <person name="Bellgard M.I."/>
        </authorList>
    </citation>
    <scope>NUCLEOTIDE SEQUENCE</scope>
    <source>
        <tissue evidence="1">Shoot tissue taken approximately 20 cm above the soil surface</tissue>
    </source>
</reference>
<dbReference type="EMBL" id="GBRH01227952">
    <property type="protein sequence ID" value="JAD69943.1"/>
    <property type="molecule type" value="Transcribed_RNA"/>
</dbReference>
<accession>A0A0A9C653</accession>
<protein>
    <submittedName>
        <fullName evidence="1">Uncharacterized protein</fullName>
    </submittedName>
</protein>
<reference evidence="1" key="1">
    <citation type="submission" date="2014-09" db="EMBL/GenBank/DDBJ databases">
        <authorList>
            <person name="Magalhaes I.L.F."/>
            <person name="Oliveira U."/>
            <person name="Santos F.R."/>
            <person name="Vidigal T.H.D.A."/>
            <person name="Brescovit A.D."/>
            <person name="Santos A.J."/>
        </authorList>
    </citation>
    <scope>NUCLEOTIDE SEQUENCE</scope>
    <source>
        <tissue evidence="1">Shoot tissue taken approximately 20 cm above the soil surface</tissue>
    </source>
</reference>
<organism evidence="1">
    <name type="scientific">Arundo donax</name>
    <name type="common">Giant reed</name>
    <name type="synonym">Donax arundinaceus</name>
    <dbReference type="NCBI Taxonomy" id="35708"/>
    <lineage>
        <taxon>Eukaryota</taxon>
        <taxon>Viridiplantae</taxon>
        <taxon>Streptophyta</taxon>
        <taxon>Embryophyta</taxon>
        <taxon>Tracheophyta</taxon>
        <taxon>Spermatophyta</taxon>
        <taxon>Magnoliopsida</taxon>
        <taxon>Liliopsida</taxon>
        <taxon>Poales</taxon>
        <taxon>Poaceae</taxon>
        <taxon>PACMAD clade</taxon>
        <taxon>Arundinoideae</taxon>
        <taxon>Arundineae</taxon>
        <taxon>Arundo</taxon>
    </lineage>
</organism>
<proteinExistence type="predicted"/>
<name>A0A0A9C653_ARUDO</name>
<sequence>MRPQKEKVQYACIILEGCHNKEHIGFYSNTCDTYSSAIPRIKYISTVHLI</sequence>